<gene>
    <name evidence="1" type="ORF">KGF56_000058</name>
</gene>
<name>A0AAI9T2D9_9ASCO</name>
<dbReference type="Proteomes" id="UP001202479">
    <property type="component" value="Unassembled WGS sequence"/>
</dbReference>
<dbReference type="InterPro" id="IPR015943">
    <property type="entry name" value="WD40/YVTN_repeat-like_dom_sf"/>
</dbReference>
<dbReference type="RefSeq" id="XP_049182901.1">
    <property type="nucleotide sequence ID" value="XM_049326505.1"/>
</dbReference>
<evidence type="ECO:0008006" key="3">
    <source>
        <dbReference type="Google" id="ProtNLM"/>
    </source>
</evidence>
<comment type="caution">
    <text evidence="1">The sequence shown here is derived from an EMBL/GenBank/DDBJ whole genome shotgun (WGS) entry which is preliminary data.</text>
</comment>
<dbReference type="InterPro" id="IPR036322">
    <property type="entry name" value="WD40_repeat_dom_sf"/>
</dbReference>
<dbReference type="Gene3D" id="2.130.10.10">
    <property type="entry name" value="YVTN repeat-like/Quinoprotein amine dehydrogenase"/>
    <property type="match status" value="1"/>
</dbReference>
<keyword evidence="2" id="KW-1185">Reference proteome</keyword>
<dbReference type="EMBL" id="JAHUZD010000016">
    <property type="protein sequence ID" value="KAI3407156.2"/>
    <property type="molecule type" value="Genomic_DNA"/>
</dbReference>
<evidence type="ECO:0000313" key="1">
    <source>
        <dbReference type="EMBL" id="KAI3407156.2"/>
    </source>
</evidence>
<sequence>MNIGEEFLMEDASLDDNDESSYPSFIAELEEKSGRVEKQIFVKQTLALSPTIMDIIPQFKVKTNKAFKRSFGILRNDREYQSFLATDEDSQIDAFDEIDEIYGDILEPTSSAKYEPVSIAPIFEYPLLLVRKQSLVIDEIEYPLKAPVRSCCVIRASAAQEEDHLLVSLLSGFLLLLRIYRIPIHVRDNDYEYQAEKLNDEDRKFLVFKPFIIQWWNLSSKNKHLDLSTSGFSLKASPSGFSAVSCSASNSFRLYMVLPQSPNGTVLKNHINVALGGFLVDSCFIKPMSSASTDMFLTLVYTEQRRLFINLYSWSNFFGSCTEVTKSTYPLENSFEIPVFIVPLEKNSAFLFVSSTSLSIISIHEVISAQYSLRRTDAPWNSFPTCFYLPRESSIINSTTMVPQSDEVIIATDNGVLYSLLISNNEFLSISPILRISDSPSAFTLEKRRSGDYHLLYTSFGGSNRSLIFESIYNKEYYTDISDDNRLEYCRFQQLEKFASWAPIRDVTLANKSRPVNSILSPSQELWGITGLGKKSKLTLFKTGYDGCKIGGIYDKLRKVTNVWTIMYEECLYLMCSLPFESVLLEVIRKQEEEEEEDDDEEEEEDSIVEIGDHLINREETTIFACVVRSKQNHFIIQITSHTIVLSNLSDIYLTGSFEYTLILAEVVNDTLIVICDDGGKIYLRTYRFTDKSFDDVMSFKEALTVAQVLVLEYDPCLLKKCSFGRKFDFAIGDFSGGLHFYRFEEQKEEEEKDVVVVLRAESVSFRNLLLNKNLPKTQDIVPNDLVCVEDEIFIGTKDGYYLKLVPQENSIICDICLRVAESSITFERDNESKVLFIICNDLFIVDPRNSQYPERVVFNESQYRSITAAILLPLNGGGGGGVKKRKFALFRNNGLVLAEIFMHKKALVRQIKIPDTSKKVMYLEYLSLFLILCESKVAKDRLTCVDRKTFKVVSNVKMVGKNKEDTGGGGSIFNDDEIPISFCIWEIDRNGKKTSHKVVVGCSKSSNNGKQSGLVKVLDLKKTKTDTDQGYGIAILELTTFDHARPVTHIQQWQDQLLFASGSSIWTTLYDENEKRLTTPKSIHSFPSEVTSFTVQEDKILVCTRLDSIQQCTLNQGKVEAIGRRAPSEPFVSQLNYKSTVIGSNKLTCEVSVMKIKSQPPALWYIDRGFTIKLPGIARILCAKLDNPWINTNKEESTKDNDEEISILCVTVSGSIIALRSVGENSEETKMITDQFNKNCTFKLTLEEHLKKLDRPFEGKNAGTGLFSLNKPYFERIRCDSAPSSSSPSPSEIRSQALQYLDYDLEEVSTVCLPKIGL</sequence>
<accession>A0AAI9T2D9</accession>
<organism evidence="1 2">
    <name type="scientific">Candida oxycetoniae</name>
    <dbReference type="NCBI Taxonomy" id="497107"/>
    <lineage>
        <taxon>Eukaryota</taxon>
        <taxon>Fungi</taxon>
        <taxon>Dikarya</taxon>
        <taxon>Ascomycota</taxon>
        <taxon>Saccharomycotina</taxon>
        <taxon>Pichiomycetes</taxon>
        <taxon>Debaryomycetaceae</taxon>
        <taxon>Candida/Lodderomyces clade</taxon>
        <taxon>Candida</taxon>
    </lineage>
</organism>
<evidence type="ECO:0000313" key="2">
    <source>
        <dbReference type="Proteomes" id="UP001202479"/>
    </source>
</evidence>
<proteinExistence type="predicted"/>
<dbReference type="GeneID" id="73377675"/>
<protein>
    <recommendedName>
        <fullName evidence="3">Cleavage/polyadenylation specificity factor A subunit N-terminal domain-containing protein</fullName>
    </recommendedName>
</protein>
<dbReference type="SUPFAM" id="SSF50978">
    <property type="entry name" value="WD40 repeat-like"/>
    <property type="match status" value="1"/>
</dbReference>
<reference evidence="1" key="1">
    <citation type="journal article" date="2022" name="DNA Res.">
        <title>Genome analysis of five recently described species of the CUG-Ser clade uncovers Candida theae as a new hybrid lineage with pathogenic potential in the Candida parapsilosis species complex.</title>
        <authorList>
            <person name="Mixao V."/>
            <person name="Del Olmo V."/>
            <person name="Hegedusova E."/>
            <person name="Saus E."/>
            <person name="Pryszcz L."/>
            <person name="Cillingova A."/>
            <person name="Nosek J."/>
            <person name="Gabaldon T."/>
        </authorList>
    </citation>
    <scope>NUCLEOTIDE SEQUENCE</scope>
    <source>
        <strain evidence="1">CBS 10844</strain>
    </source>
</reference>